<dbReference type="InterPro" id="IPR036680">
    <property type="entry name" value="SPOR-like_sf"/>
</dbReference>
<evidence type="ECO:0000259" key="1">
    <source>
        <dbReference type="PROSITE" id="PS51724"/>
    </source>
</evidence>
<proteinExistence type="predicted"/>
<evidence type="ECO:0000313" key="3">
    <source>
        <dbReference type="Proteomes" id="UP000006322"/>
    </source>
</evidence>
<comment type="caution">
    <text evidence="2">The sequence shown here is derived from an EMBL/GenBank/DDBJ whole genome shotgun (WGS) entry which is preliminary data.</text>
</comment>
<dbReference type="PROSITE" id="PS51257">
    <property type="entry name" value="PROKAR_LIPOPROTEIN"/>
    <property type="match status" value="1"/>
</dbReference>
<name>K6ZHI9_9ALTE</name>
<evidence type="ECO:0000313" key="2">
    <source>
        <dbReference type="EMBL" id="GAC35486.1"/>
    </source>
</evidence>
<keyword evidence="3" id="KW-1185">Reference proteome</keyword>
<dbReference type="Pfam" id="PF05036">
    <property type="entry name" value="SPOR"/>
    <property type="match status" value="1"/>
</dbReference>
<dbReference type="RefSeq" id="WP_007107248.1">
    <property type="nucleotide sequence ID" value="NZ_BAER01000138.1"/>
</dbReference>
<organism evidence="2 3">
    <name type="scientific">Paraglaciecola polaris LMG 21857</name>
    <dbReference type="NCBI Taxonomy" id="1129793"/>
    <lineage>
        <taxon>Bacteria</taxon>
        <taxon>Pseudomonadati</taxon>
        <taxon>Pseudomonadota</taxon>
        <taxon>Gammaproteobacteria</taxon>
        <taxon>Alteromonadales</taxon>
        <taxon>Alteromonadaceae</taxon>
        <taxon>Paraglaciecola</taxon>
    </lineage>
</organism>
<dbReference type="AlphaFoldDB" id="K6ZHI9"/>
<accession>K6ZHI9</accession>
<reference evidence="3" key="1">
    <citation type="journal article" date="2014" name="Environ. Microbiol.">
        <title>Comparative genomics of the marine bacterial genus Glaciecola reveals the high degree of genomic diversity and genomic characteristic for cold adaptation.</title>
        <authorList>
            <person name="Qin Q.L."/>
            <person name="Xie B.B."/>
            <person name="Yu Y."/>
            <person name="Shu Y.L."/>
            <person name="Rong J.C."/>
            <person name="Zhang Y.J."/>
            <person name="Zhao D.L."/>
            <person name="Chen X.L."/>
            <person name="Zhang X.Y."/>
            <person name="Chen B."/>
            <person name="Zhou B.C."/>
            <person name="Zhang Y.Z."/>
        </authorList>
    </citation>
    <scope>NUCLEOTIDE SEQUENCE [LARGE SCALE GENOMIC DNA]</scope>
    <source>
        <strain evidence="3">LMG 21857</strain>
    </source>
</reference>
<dbReference type="EMBL" id="BAER01000138">
    <property type="protein sequence ID" value="GAC35486.1"/>
    <property type="molecule type" value="Genomic_DNA"/>
</dbReference>
<dbReference type="Gene3D" id="3.30.70.1070">
    <property type="entry name" value="Sporulation related repeat"/>
    <property type="match status" value="1"/>
</dbReference>
<gene>
    <name evidence="2" type="ORF">GPLA_4612</name>
</gene>
<dbReference type="PROSITE" id="PS51724">
    <property type="entry name" value="SPOR"/>
    <property type="match status" value="1"/>
</dbReference>
<dbReference type="STRING" id="1129793.GPLA_4612"/>
<dbReference type="GO" id="GO:0042834">
    <property type="term" value="F:peptidoglycan binding"/>
    <property type="evidence" value="ECO:0007669"/>
    <property type="project" value="InterPro"/>
</dbReference>
<protein>
    <recommendedName>
        <fullName evidence="1">SPOR domain-containing protein</fullName>
    </recommendedName>
</protein>
<dbReference type="InterPro" id="IPR007730">
    <property type="entry name" value="SPOR-like_dom"/>
</dbReference>
<dbReference type="Proteomes" id="UP000006322">
    <property type="component" value="Unassembled WGS sequence"/>
</dbReference>
<sequence>MKIIKLACLNMKSLLLGTVSILLLGGCATTTNSNVAEVPNGLSAEEFHAKMAEFEQMKPSLQRLAALEPELKALISQLTQIAEAAEIQETQSAALVASESNRPPVKKSQSKLKAKDVAVEQLTLNTVQNTPRANVNVSETANKHTSPLNEKIIENVSRNGQYTLQLTAVTDKNKLAESWRTLQSSYAPELDDLHAIYQEVDLSGVTFYRIKAGFYDTQQQAKESCKILKKMGANCIVSNQVGMRVI</sequence>
<feature type="domain" description="SPOR" evidence="1">
    <location>
        <begin position="156"/>
        <end position="244"/>
    </location>
</feature>